<protein>
    <recommendedName>
        <fullName evidence="2">Zn(2)-C6 fungal-type domain-containing protein</fullName>
    </recommendedName>
</protein>
<dbReference type="Proteomes" id="UP000298030">
    <property type="component" value="Unassembled WGS sequence"/>
</dbReference>
<dbReference type="EMBL" id="QPFP01000024">
    <property type="protein sequence ID" value="TEB30140.1"/>
    <property type="molecule type" value="Genomic_DNA"/>
</dbReference>
<dbReference type="SUPFAM" id="SSF57701">
    <property type="entry name" value="Zn2/Cys6 DNA-binding domain"/>
    <property type="match status" value="1"/>
</dbReference>
<evidence type="ECO:0000313" key="4">
    <source>
        <dbReference type="Proteomes" id="UP000298030"/>
    </source>
</evidence>
<proteinExistence type="predicted"/>
<dbReference type="CDD" id="cd00067">
    <property type="entry name" value="GAL4"/>
    <property type="match status" value="1"/>
</dbReference>
<gene>
    <name evidence="3" type="ORF">FA13DRAFT_1733955</name>
</gene>
<feature type="region of interest" description="Disordered" evidence="1">
    <location>
        <begin position="82"/>
        <end position="101"/>
    </location>
</feature>
<organism evidence="3 4">
    <name type="scientific">Coprinellus micaceus</name>
    <name type="common">Glistening ink-cap mushroom</name>
    <name type="synonym">Coprinus micaceus</name>
    <dbReference type="NCBI Taxonomy" id="71717"/>
    <lineage>
        <taxon>Eukaryota</taxon>
        <taxon>Fungi</taxon>
        <taxon>Dikarya</taxon>
        <taxon>Basidiomycota</taxon>
        <taxon>Agaricomycotina</taxon>
        <taxon>Agaricomycetes</taxon>
        <taxon>Agaricomycetidae</taxon>
        <taxon>Agaricales</taxon>
        <taxon>Agaricineae</taxon>
        <taxon>Psathyrellaceae</taxon>
        <taxon>Coprinellus</taxon>
    </lineage>
</organism>
<accession>A0A4Y7T7Q6</accession>
<name>A0A4Y7T7Q6_COPMI</name>
<evidence type="ECO:0000313" key="3">
    <source>
        <dbReference type="EMBL" id="TEB30140.1"/>
    </source>
</evidence>
<dbReference type="GO" id="GO:0008270">
    <property type="term" value="F:zinc ion binding"/>
    <property type="evidence" value="ECO:0007669"/>
    <property type="project" value="InterPro"/>
</dbReference>
<feature type="region of interest" description="Disordered" evidence="1">
    <location>
        <begin position="202"/>
        <end position="223"/>
    </location>
</feature>
<dbReference type="InterPro" id="IPR036864">
    <property type="entry name" value="Zn2-C6_fun-type_DNA-bd_sf"/>
</dbReference>
<feature type="compositionally biased region" description="Pro residues" evidence="1">
    <location>
        <begin position="87"/>
        <end position="97"/>
    </location>
</feature>
<evidence type="ECO:0000259" key="2">
    <source>
        <dbReference type="PROSITE" id="PS50048"/>
    </source>
</evidence>
<dbReference type="OrthoDB" id="2888464at2759"/>
<comment type="caution">
    <text evidence="3">The sequence shown here is derived from an EMBL/GenBank/DDBJ whole genome shotgun (WGS) entry which is preliminary data.</text>
</comment>
<keyword evidence="4" id="KW-1185">Reference proteome</keyword>
<dbReference type="Pfam" id="PF00172">
    <property type="entry name" value="Zn_clus"/>
    <property type="match status" value="1"/>
</dbReference>
<dbReference type="PROSITE" id="PS50048">
    <property type="entry name" value="ZN2_CY6_FUNGAL_2"/>
    <property type="match status" value="1"/>
</dbReference>
<dbReference type="Gene3D" id="4.10.240.10">
    <property type="entry name" value="Zn(2)-C6 fungal-type DNA-binding domain"/>
    <property type="match status" value="1"/>
</dbReference>
<dbReference type="InterPro" id="IPR001138">
    <property type="entry name" value="Zn2Cys6_DnaBD"/>
</dbReference>
<sequence>MSVASASSLACRPCRHRKIKCQNSLPTQTICDNCRSKGKDPNDCKYIPVAEDFPARPRQSPPAALQPSYGYGQIIPASPVRERHAPIPHPHSPPPQPTGYYPNAYVHYTAPHASTSYPSPPPVQLQHVQSYGTYSQPGSPDQSYSEGASGMVAPEVEYNTWAPQVQLQPSYSSPGHVNTSVPVAQDTWPANVPDQMVDQSATYYDQVPASPTATYTPAQYQQPSHQYQYTSYSNMGNGSYYAASP</sequence>
<dbReference type="GO" id="GO:0000981">
    <property type="term" value="F:DNA-binding transcription factor activity, RNA polymerase II-specific"/>
    <property type="evidence" value="ECO:0007669"/>
    <property type="project" value="InterPro"/>
</dbReference>
<evidence type="ECO:0000256" key="1">
    <source>
        <dbReference type="SAM" id="MobiDB-lite"/>
    </source>
</evidence>
<reference evidence="3 4" key="1">
    <citation type="journal article" date="2019" name="Nat. Ecol. Evol.">
        <title>Megaphylogeny resolves global patterns of mushroom evolution.</title>
        <authorList>
            <person name="Varga T."/>
            <person name="Krizsan K."/>
            <person name="Foldi C."/>
            <person name="Dima B."/>
            <person name="Sanchez-Garcia M."/>
            <person name="Sanchez-Ramirez S."/>
            <person name="Szollosi G.J."/>
            <person name="Szarkandi J.G."/>
            <person name="Papp V."/>
            <person name="Albert L."/>
            <person name="Andreopoulos W."/>
            <person name="Angelini C."/>
            <person name="Antonin V."/>
            <person name="Barry K.W."/>
            <person name="Bougher N.L."/>
            <person name="Buchanan P."/>
            <person name="Buyck B."/>
            <person name="Bense V."/>
            <person name="Catcheside P."/>
            <person name="Chovatia M."/>
            <person name="Cooper J."/>
            <person name="Damon W."/>
            <person name="Desjardin D."/>
            <person name="Finy P."/>
            <person name="Geml J."/>
            <person name="Haridas S."/>
            <person name="Hughes K."/>
            <person name="Justo A."/>
            <person name="Karasinski D."/>
            <person name="Kautmanova I."/>
            <person name="Kiss B."/>
            <person name="Kocsube S."/>
            <person name="Kotiranta H."/>
            <person name="LaButti K.M."/>
            <person name="Lechner B.E."/>
            <person name="Liimatainen K."/>
            <person name="Lipzen A."/>
            <person name="Lukacs Z."/>
            <person name="Mihaltcheva S."/>
            <person name="Morgado L.N."/>
            <person name="Niskanen T."/>
            <person name="Noordeloos M.E."/>
            <person name="Ohm R.A."/>
            <person name="Ortiz-Santana B."/>
            <person name="Ovrebo C."/>
            <person name="Racz N."/>
            <person name="Riley R."/>
            <person name="Savchenko A."/>
            <person name="Shiryaev A."/>
            <person name="Soop K."/>
            <person name="Spirin V."/>
            <person name="Szebenyi C."/>
            <person name="Tomsovsky M."/>
            <person name="Tulloss R.E."/>
            <person name="Uehling J."/>
            <person name="Grigoriev I.V."/>
            <person name="Vagvolgyi C."/>
            <person name="Papp T."/>
            <person name="Martin F.M."/>
            <person name="Miettinen O."/>
            <person name="Hibbett D.S."/>
            <person name="Nagy L.G."/>
        </authorList>
    </citation>
    <scope>NUCLEOTIDE SEQUENCE [LARGE SCALE GENOMIC DNA]</scope>
    <source>
        <strain evidence="3 4">FP101781</strain>
    </source>
</reference>
<dbReference type="AlphaFoldDB" id="A0A4Y7T7Q6"/>
<feature type="domain" description="Zn(2)-C6 fungal-type" evidence="2">
    <location>
        <begin position="10"/>
        <end position="46"/>
    </location>
</feature>